<reference evidence="2" key="1">
    <citation type="submission" date="2023-02" db="EMBL/GenBank/DDBJ databases">
        <title>Tahibacter soli sp. nov. isolated from soil.</title>
        <authorList>
            <person name="Baek J.H."/>
            <person name="Lee J.K."/>
            <person name="Choi D.G."/>
            <person name="Jeon C.O."/>
        </authorList>
    </citation>
    <scope>NUCLEOTIDE SEQUENCE</scope>
    <source>
        <strain evidence="2">BL</strain>
    </source>
</reference>
<dbReference type="InterPro" id="IPR036397">
    <property type="entry name" value="RNaseH_sf"/>
</dbReference>
<sequence>MNALVDKLKKLRAQAGAAAAPANAAHDDTERLRRLLQRRPEPRAASLPAERVALAGEEIAPGLRYVEAWRPYEAGAPVLPPRWHDAHAVARERFVCFDTETTGLAGGSGTRAFMIGAADWHDGGLRVRQLYLTRMAGEAAMLDAFASWLAEASVLVSYNGRSYDAPLLATRYRLARRANPLAGLPHVDLLHPVRRAYRGRWENCRLATIERQLLGIVREDDLPGAQAPAAWLAYLRHGAAGRLMQVIEHNRQDVVTLARLLDAMAVDASPESFVATMSRDNVTACA</sequence>
<organism evidence="2 3">
    <name type="scientific">Tahibacter soli</name>
    <dbReference type="NCBI Taxonomy" id="2983605"/>
    <lineage>
        <taxon>Bacteria</taxon>
        <taxon>Pseudomonadati</taxon>
        <taxon>Pseudomonadota</taxon>
        <taxon>Gammaproteobacteria</taxon>
        <taxon>Lysobacterales</taxon>
        <taxon>Rhodanobacteraceae</taxon>
        <taxon>Tahibacter</taxon>
    </lineage>
</organism>
<dbReference type="InterPro" id="IPR038720">
    <property type="entry name" value="YprB_RNase_H-like_dom"/>
</dbReference>
<dbReference type="EMBL" id="JAOVZO020000019">
    <property type="protein sequence ID" value="MDC8014950.1"/>
    <property type="molecule type" value="Genomic_DNA"/>
</dbReference>
<dbReference type="PANTHER" id="PTHR38462:SF1">
    <property type="entry name" value="YPRB RIBONUCLEASE H-LIKE DOMAIN-CONTAINING PROTEIN"/>
    <property type="match status" value="1"/>
</dbReference>
<dbReference type="Pfam" id="PF13482">
    <property type="entry name" value="RNase_H_2"/>
    <property type="match status" value="1"/>
</dbReference>
<accession>A0A9X3YP96</accession>
<dbReference type="RefSeq" id="WP_263540812.1">
    <property type="nucleotide sequence ID" value="NZ_JAOVZO020000019.1"/>
</dbReference>
<dbReference type="PANTHER" id="PTHR38462">
    <property type="entry name" value="EXONUCLEASE-LIKE PROTEIN"/>
    <property type="match status" value="1"/>
</dbReference>
<evidence type="ECO:0000259" key="1">
    <source>
        <dbReference type="Pfam" id="PF13482"/>
    </source>
</evidence>
<protein>
    <submittedName>
        <fullName evidence="2">Ribonuclease H-like domain-containing protein</fullName>
    </submittedName>
</protein>
<evidence type="ECO:0000313" key="2">
    <source>
        <dbReference type="EMBL" id="MDC8014950.1"/>
    </source>
</evidence>
<name>A0A9X3YP96_9GAMM</name>
<evidence type="ECO:0000313" key="3">
    <source>
        <dbReference type="Proteomes" id="UP001139971"/>
    </source>
</evidence>
<proteinExistence type="predicted"/>
<dbReference type="GO" id="GO:0003676">
    <property type="term" value="F:nucleic acid binding"/>
    <property type="evidence" value="ECO:0007669"/>
    <property type="project" value="InterPro"/>
</dbReference>
<dbReference type="InterPro" id="IPR012337">
    <property type="entry name" value="RNaseH-like_sf"/>
</dbReference>
<dbReference type="AlphaFoldDB" id="A0A9X3YP96"/>
<feature type="domain" description="YprB ribonuclease H-like" evidence="1">
    <location>
        <begin position="95"/>
        <end position="264"/>
    </location>
</feature>
<comment type="caution">
    <text evidence="2">The sequence shown here is derived from an EMBL/GenBank/DDBJ whole genome shotgun (WGS) entry which is preliminary data.</text>
</comment>
<dbReference type="Proteomes" id="UP001139971">
    <property type="component" value="Unassembled WGS sequence"/>
</dbReference>
<dbReference type="Gene3D" id="3.30.420.10">
    <property type="entry name" value="Ribonuclease H-like superfamily/Ribonuclease H"/>
    <property type="match status" value="1"/>
</dbReference>
<keyword evidence="3" id="KW-1185">Reference proteome</keyword>
<dbReference type="SUPFAM" id="SSF53098">
    <property type="entry name" value="Ribonuclease H-like"/>
    <property type="match status" value="1"/>
</dbReference>
<gene>
    <name evidence="2" type="ORF">OD750_020590</name>
</gene>